<keyword evidence="4" id="KW-0694">RNA-binding</keyword>
<dbReference type="InterPro" id="IPR010149">
    <property type="entry name" value="CRISPR-assoc_prot_Csm2_III-A"/>
</dbReference>
<evidence type="ECO:0000313" key="9">
    <source>
        <dbReference type="Proteomes" id="UP000001826"/>
    </source>
</evidence>
<dbReference type="GO" id="GO:0003723">
    <property type="term" value="F:RNA binding"/>
    <property type="evidence" value="ECO:0007669"/>
    <property type="project" value="UniProtKB-KW"/>
</dbReference>
<evidence type="ECO:0000256" key="3">
    <source>
        <dbReference type="ARBA" id="ARBA00016118"/>
    </source>
</evidence>
<evidence type="ECO:0000256" key="1">
    <source>
        <dbReference type="ARBA" id="ARBA00003640"/>
    </source>
</evidence>
<comment type="similarity">
    <text evidence="2">Belongs to the CRISPR-associated Csm2 family.</text>
</comment>
<accession>Q8TVS3</accession>
<evidence type="ECO:0000313" key="8">
    <source>
        <dbReference type="EMBL" id="AAM02528.1"/>
    </source>
</evidence>
<evidence type="ECO:0000256" key="6">
    <source>
        <dbReference type="ARBA" id="ARBA00031723"/>
    </source>
</evidence>
<dbReference type="AlphaFoldDB" id="Q8TVS3"/>
<evidence type="ECO:0000256" key="7">
    <source>
        <dbReference type="SAM" id="Coils"/>
    </source>
</evidence>
<name>Q8TVS3_METKA</name>
<dbReference type="CDD" id="cd09647">
    <property type="entry name" value="Csm2_III-A"/>
    <property type="match status" value="1"/>
</dbReference>
<evidence type="ECO:0000256" key="2">
    <source>
        <dbReference type="ARBA" id="ARBA00006896"/>
    </source>
</evidence>
<protein>
    <recommendedName>
        <fullName evidence="3">CRISPR system Cms protein Csm2</fullName>
    </recommendedName>
    <alternativeName>
        <fullName evidence="6">CRISPR type III A-associated protein Csm2</fullName>
    </alternativeName>
</protein>
<dbReference type="STRING" id="190192.MK1315"/>
<dbReference type="KEGG" id="mka:MK1315"/>
<dbReference type="NCBIfam" id="TIGR01870">
    <property type="entry name" value="cas_TM1810_Csm2"/>
    <property type="match status" value="1"/>
</dbReference>
<dbReference type="GO" id="GO:0051607">
    <property type="term" value="P:defense response to virus"/>
    <property type="evidence" value="ECO:0007669"/>
    <property type="project" value="UniProtKB-KW"/>
</dbReference>
<dbReference type="Proteomes" id="UP000001826">
    <property type="component" value="Chromosome"/>
</dbReference>
<keyword evidence="9" id="KW-1185">Reference proteome</keyword>
<sequence>MGADLRPAELAEEYLYKPGRLDRNRREDAERRFERLLNDFKAKRIQLKPSDDGLLELAFFTALVSLNVSNSQLRRLYAEITNVRNETRRAREGKGSWEDVVAALGKARVVLAYTKGRQGKEFEGLYEVLDEALRKATKIVEDSEDDDVRRRAIEALHFLAEGIVAFHRFLGGRS</sequence>
<feature type="coiled-coil region" evidence="7">
    <location>
        <begin position="26"/>
        <end position="86"/>
    </location>
</feature>
<dbReference type="RefSeq" id="WP_011019683.1">
    <property type="nucleotide sequence ID" value="NC_003551.1"/>
</dbReference>
<dbReference type="InParanoid" id="Q8TVS3"/>
<evidence type="ECO:0000256" key="5">
    <source>
        <dbReference type="ARBA" id="ARBA00023118"/>
    </source>
</evidence>
<comment type="function">
    <text evidence="1">This subunit may be involved in monitoring complementarity of crRNA and target RNA.</text>
</comment>
<dbReference type="HOGENOM" id="CLU_1536672_0_0_2"/>
<organism evidence="8 9">
    <name type="scientific">Methanopyrus kandleri (strain AV19 / DSM 6324 / JCM 9639 / NBRC 100938)</name>
    <dbReference type="NCBI Taxonomy" id="190192"/>
    <lineage>
        <taxon>Archaea</taxon>
        <taxon>Methanobacteriati</taxon>
        <taxon>Methanobacteriota</taxon>
        <taxon>Methanomada group</taxon>
        <taxon>Methanopyri</taxon>
        <taxon>Methanopyrales</taxon>
        <taxon>Methanopyraceae</taxon>
        <taxon>Methanopyrus</taxon>
    </lineage>
</organism>
<keyword evidence="5" id="KW-0051">Antiviral defense</keyword>
<dbReference type="EnsemblBacteria" id="AAM02528">
    <property type="protein sequence ID" value="AAM02528"/>
    <property type="gene ID" value="MK1315"/>
</dbReference>
<dbReference type="GeneID" id="1477910"/>
<proteinExistence type="inferred from homology"/>
<dbReference type="PaxDb" id="190192-MK1315"/>
<reference evidence="8 9" key="1">
    <citation type="journal article" date="2002" name="Proc. Natl. Acad. Sci. U.S.A.">
        <title>The complete genome of hyperthermophile Methanopyrus kandleri AV19 and monophyly of archaeal methanogens.</title>
        <authorList>
            <person name="Slesarev A.I."/>
            <person name="Mezhevaya K.V."/>
            <person name="Makarova K.S."/>
            <person name="Polushin N.N."/>
            <person name="Shcherbinina O.V."/>
            <person name="Shakhova V.V."/>
            <person name="Belova G.I."/>
            <person name="Aravind L."/>
            <person name="Natale D.A."/>
            <person name="Rogozin I.B."/>
            <person name="Tatusov R.L."/>
            <person name="Wolf Y.I."/>
            <person name="Stetter K.O."/>
            <person name="Malykh A.G."/>
            <person name="Koonin E.V."/>
            <person name="Kozyavkin S.A."/>
        </authorList>
    </citation>
    <scope>NUCLEOTIDE SEQUENCE [LARGE SCALE GENOMIC DNA]</scope>
    <source>
        <strain evidence="9">AV19 / DSM 6324 / JCM 9639 / NBRC 100938</strain>
    </source>
</reference>
<evidence type="ECO:0000256" key="4">
    <source>
        <dbReference type="ARBA" id="ARBA00022884"/>
    </source>
</evidence>
<keyword evidence="7" id="KW-0175">Coiled coil</keyword>
<gene>
    <name evidence="8" type="ordered locus">MK1315</name>
</gene>
<dbReference type="Pfam" id="PF03750">
    <property type="entry name" value="Csm2_III-A"/>
    <property type="match status" value="1"/>
</dbReference>
<dbReference type="EMBL" id="AE009439">
    <property type="protein sequence ID" value="AAM02528.1"/>
    <property type="molecule type" value="Genomic_DNA"/>
</dbReference>